<dbReference type="InterPro" id="IPR001810">
    <property type="entry name" value="F-box_dom"/>
</dbReference>
<feature type="domain" description="F-box" evidence="1">
    <location>
        <begin position="53"/>
        <end position="93"/>
    </location>
</feature>
<sequence length="436" mass="50982">ENTSTNTEQSWALGGFNSALEEIEHDNMRTPKEEVVKTEMEKLLDFIGGFEKWSLLNEDCRQEIVKYLDYKTRYHLGVCSKADYQTVERTPIHVHSIEIRDNNVIDLMYFMDDFVGDHVNVVVRFDDDPNSRECLDLIFSQEGEDTRILWLKYLPKKKPEKRQVFVKLCNYYEVAVKFAEKWMRKCNYELSALTVVMVTRIYKCQFKQNTFQSNYPFETSTIKHLPKCRSISIDAKDMDGIDWWLQKMPEKLDGLFLPYFSDLPSEFWERPQVMVVLPSNLQYQLFQVTKVSGSVCIPTNLTDEQFLGLKAKYIGIESENITEPGINQFLKQYVTGRRENGVKEVIFWSDREWKKNEIIDGLKVQPWNSDFEIEEDAFCDDFRRICGGGEMYQIKSLKDPFESITLQISYDRVGIFGTGKRVTNDGVTSSEFSIPV</sequence>
<dbReference type="EMBL" id="GL379856">
    <property type="protein sequence ID" value="EGT56774.1"/>
    <property type="molecule type" value="Genomic_DNA"/>
</dbReference>
<dbReference type="Proteomes" id="UP000008068">
    <property type="component" value="Unassembled WGS sequence"/>
</dbReference>
<dbReference type="PANTHER" id="PTHR31006">
    <property type="entry name" value="F-BOX DOMAIN-CONTAINING PROTEIN-RELATED-RELATED"/>
    <property type="match status" value="1"/>
</dbReference>
<gene>
    <name evidence="2" type="ORF">CAEBREN_14683</name>
</gene>
<evidence type="ECO:0000313" key="3">
    <source>
        <dbReference type="Proteomes" id="UP000008068"/>
    </source>
</evidence>
<dbReference type="PANTHER" id="PTHR31006:SF0">
    <property type="entry name" value="F-BOX ASSOCIATED DOMAIN-CONTAINING PROTEIN-RELATED"/>
    <property type="match status" value="1"/>
</dbReference>
<keyword evidence="3" id="KW-1185">Reference proteome</keyword>
<dbReference type="InParanoid" id="G0NB72"/>
<dbReference type="InterPro" id="IPR042317">
    <property type="entry name" value="She-1-like"/>
</dbReference>
<proteinExistence type="predicted"/>
<organism evidence="3">
    <name type="scientific">Caenorhabditis brenneri</name>
    <name type="common">Nematode worm</name>
    <dbReference type="NCBI Taxonomy" id="135651"/>
    <lineage>
        <taxon>Eukaryota</taxon>
        <taxon>Metazoa</taxon>
        <taxon>Ecdysozoa</taxon>
        <taxon>Nematoda</taxon>
        <taxon>Chromadorea</taxon>
        <taxon>Rhabditida</taxon>
        <taxon>Rhabditina</taxon>
        <taxon>Rhabditomorpha</taxon>
        <taxon>Rhabditoidea</taxon>
        <taxon>Rhabditidae</taxon>
        <taxon>Peloderinae</taxon>
        <taxon>Caenorhabditis</taxon>
    </lineage>
</organism>
<dbReference type="Pfam" id="PF00646">
    <property type="entry name" value="F-box"/>
    <property type="match status" value="1"/>
</dbReference>
<dbReference type="HOGENOM" id="CLU_065230_0_0_1"/>
<dbReference type="eggNOG" id="ENOG502TG2I">
    <property type="taxonomic scope" value="Eukaryota"/>
</dbReference>
<reference evidence="3" key="1">
    <citation type="submission" date="2011-07" db="EMBL/GenBank/DDBJ databases">
        <authorList>
            <consortium name="Caenorhabditis brenneri Sequencing and Analysis Consortium"/>
            <person name="Wilson R.K."/>
        </authorList>
    </citation>
    <scope>NUCLEOTIDE SEQUENCE [LARGE SCALE GENOMIC DNA]</scope>
    <source>
        <strain evidence="3">PB2801</strain>
    </source>
</reference>
<protein>
    <recommendedName>
        <fullName evidence="1">F-box domain-containing protein</fullName>
    </recommendedName>
</protein>
<evidence type="ECO:0000313" key="2">
    <source>
        <dbReference type="EMBL" id="EGT56774.1"/>
    </source>
</evidence>
<name>G0NB72_CAEBE</name>
<feature type="non-terminal residue" evidence="2">
    <location>
        <position position="1"/>
    </location>
</feature>
<dbReference type="AlphaFoldDB" id="G0NB72"/>
<accession>G0NB72</accession>
<evidence type="ECO:0000259" key="1">
    <source>
        <dbReference type="Pfam" id="PF00646"/>
    </source>
</evidence>